<reference evidence="2 3" key="1">
    <citation type="submission" date="2021-06" db="EMBL/GenBank/DDBJ databases">
        <authorList>
            <person name="Grouzdev D.S."/>
            <person name="Koziaeva V."/>
        </authorList>
    </citation>
    <scope>NUCLEOTIDE SEQUENCE [LARGE SCALE GENOMIC DNA]</scope>
    <source>
        <strain evidence="2 3">22</strain>
    </source>
</reference>
<proteinExistence type="predicted"/>
<evidence type="ECO:0000313" key="2">
    <source>
        <dbReference type="EMBL" id="MBT9291180.1"/>
    </source>
</evidence>
<keyword evidence="1" id="KW-0812">Transmembrane</keyword>
<comment type="caution">
    <text evidence="2">The sequence shown here is derived from an EMBL/GenBank/DDBJ whole genome shotgun (WGS) entry which is preliminary data.</text>
</comment>
<sequence length="48" mass="5585">MPSLIKFLVVLLVLGIVTFAGMYYLANYVEPKPREITIRVPSDRFREQ</sequence>
<dbReference type="RefSeq" id="WP_261969748.1">
    <property type="nucleotide sequence ID" value="NZ_JAHHZF010000008.1"/>
</dbReference>
<keyword evidence="2" id="KW-0808">Transferase</keyword>
<dbReference type="AlphaFoldDB" id="A0A947D534"/>
<keyword evidence="3" id="KW-1185">Reference proteome</keyword>
<gene>
    <name evidence="2" type="ORF">KL771_17070</name>
</gene>
<keyword evidence="1" id="KW-0472">Membrane</keyword>
<dbReference type="EMBL" id="JAHHZF010000008">
    <property type="protein sequence ID" value="MBT9291180.1"/>
    <property type="molecule type" value="Genomic_DNA"/>
</dbReference>
<dbReference type="GO" id="GO:0016301">
    <property type="term" value="F:kinase activity"/>
    <property type="evidence" value="ECO:0007669"/>
    <property type="project" value="UniProtKB-KW"/>
</dbReference>
<evidence type="ECO:0000313" key="3">
    <source>
        <dbReference type="Proteomes" id="UP000766595"/>
    </source>
</evidence>
<keyword evidence="1" id="KW-1133">Transmembrane helix</keyword>
<feature type="transmembrane region" description="Helical" evidence="1">
    <location>
        <begin position="7"/>
        <end position="26"/>
    </location>
</feature>
<name>A0A947D534_9HYPH</name>
<keyword evidence="2" id="KW-0418">Kinase</keyword>
<organism evidence="2 3">
    <name type="scientific">Prosthecodimorpha staleyi</name>
    <dbReference type="NCBI Taxonomy" id="2840188"/>
    <lineage>
        <taxon>Bacteria</taxon>
        <taxon>Pseudomonadati</taxon>
        <taxon>Pseudomonadota</taxon>
        <taxon>Alphaproteobacteria</taxon>
        <taxon>Hyphomicrobiales</taxon>
        <taxon>Ancalomicrobiaceae</taxon>
        <taxon>Prosthecodimorpha</taxon>
    </lineage>
</organism>
<dbReference type="Proteomes" id="UP000766595">
    <property type="component" value="Unassembled WGS sequence"/>
</dbReference>
<evidence type="ECO:0000256" key="1">
    <source>
        <dbReference type="SAM" id="Phobius"/>
    </source>
</evidence>
<protein>
    <submittedName>
        <fullName evidence="2">Histidine kinase</fullName>
    </submittedName>
</protein>
<accession>A0A947D534</accession>